<reference evidence="4" key="2">
    <citation type="journal article" date="2016" name="Genome Announc.">
        <title>Draft Genome Sequences of Two Novel Amoeba-Resistant Intranuclear Bacteria, 'Candidatus Berkiella cookevillensis' and 'Candidatus Berkiella aquae'.</title>
        <authorList>
            <person name="Mehari Y.T."/>
            <person name="Arivett B.A."/>
            <person name="Farone A.L."/>
            <person name="Gunderson J.H."/>
            <person name="Farone M.B."/>
        </authorList>
    </citation>
    <scope>NUCLEOTIDE SEQUENCE</scope>
    <source>
        <strain evidence="4">CC99</strain>
    </source>
</reference>
<dbReference type="Proteomes" id="UP000051494">
    <property type="component" value="Unassembled WGS sequence"/>
</dbReference>
<sequence length="351" mass="40391">MQDLQHKSNIFEKHPTLSILVILAVLLALLYGLFSIKCINNRYTEFEAKNLKTMIKQYYVANMIDQNIGRFIKLREHAPLQQRKERPTRHYVQKIPGVLERKYYALNTDADGFIAPSHIHEMPDAKIVFLGGSTTECLYMEETERFPYLVGRSLEKATGLKINSYNGGVSANESMHSINILLNKVLAMKPQAVVLMHNINDLVMLRLQGTYWYQTSLKSHLQSSKNVFTRFEYPPNDPAVSNAEIEEAFKRNLETFIAICNINNIVPVLMTQANRVEDDVLYHRFNDIIREIGLAHKITVIDLAQQIPRNLEMMYDSYHYTAKGSAFAARIISRELEYIFAVKPQDNEKSG</sequence>
<protein>
    <submittedName>
        <fullName evidence="4">SGNH/GDSL hydrolase family protein</fullName>
    </submittedName>
</protein>
<reference evidence="3" key="1">
    <citation type="submission" date="2015-09" db="EMBL/GenBank/DDBJ databases">
        <title>Draft Genome Sequences of Two Novel Amoeba-resistant Intranuclear Bacteria, Candidatus Berkiella cookevillensis and Candidatus Berkiella aquae.</title>
        <authorList>
            <person name="Mehari Y.T."/>
            <person name="Arivett B.A."/>
            <person name="Farone A.L."/>
            <person name="Gunderson J.H."/>
            <person name="Farone M.B."/>
        </authorList>
    </citation>
    <scope>NUCLEOTIDE SEQUENCE [LARGE SCALE GENOMIC DNA]</scope>
    <source>
        <strain evidence="3">CC99</strain>
    </source>
</reference>
<dbReference type="OrthoDB" id="7056795at2"/>
<gene>
    <name evidence="4" type="ORF">CC99x_009610</name>
    <name evidence="3" type="ORF">CC99x_01763</name>
</gene>
<feature type="transmembrane region" description="Helical" evidence="1">
    <location>
        <begin position="16"/>
        <end position="34"/>
    </location>
</feature>
<reference evidence="4" key="3">
    <citation type="submission" date="2021-06" db="EMBL/GenBank/DDBJ databases">
        <title>Genomic Description and Analysis of Intracellular Bacteria, Candidatus Berkiella cookevillensis and Candidatus Berkiella aquae.</title>
        <authorList>
            <person name="Kidane D.T."/>
            <person name="Mehari Y.T."/>
            <person name="Rice F.C."/>
            <person name="Arivett B.A."/>
            <person name="Farone A.L."/>
            <person name="Berk S.G."/>
            <person name="Farone M.B."/>
        </authorList>
    </citation>
    <scope>NUCLEOTIDE SEQUENCE</scope>
    <source>
        <strain evidence="4">CC99</strain>
    </source>
</reference>
<evidence type="ECO:0000313" key="4">
    <source>
        <dbReference type="EMBL" id="MCS5709161.1"/>
    </source>
</evidence>
<proteinExistence type="predicted"/>
<dbReference type="GO" id="GO:0016788">
    <property type="term" value="F:hydrolase activity, acting on ester bonds"/>
    <property type="evidence" value="ECO:0007669"/>
    <property type="project" value="UniProtKB-ARBA"/>
</dbReference>
<dbReference type="RefSeq" id="WP_057624856.1">
    <property type="nucleotide sequence ID" value="NZ_LKHV02000001.1"/>
</dbReference>
<keyword evidence="1" id="KW-1133">Transmembrane helix</keyword>
<dbReference type="EMBL" id="LKHV02000001">
    <property type="protein sequence ID" value="MCS5709161.1"/>
    <property type="molecule type" value="Genomic_DNA"/>
</dbReference>
<keyword evidence="1" id="KW-0812">Transmembrane</keyword>
<dbReference type="Gene3D" id="3.40.50.1110">
    <property type="entry name" value="SGNH hydrolase"/>
    <property type="match status" value="1"/>
</dbReference>
<accession>A0A0Q9YMD4</accession>
<dbReference type="AlphaFoldDB" id="A0A0Q9YMD4"/>
<dbReference type="STRING" id="437022.CC99x_01763"/>
<dbReference type="Pfam" id="PF13472">
    <property type="entry name" value="Lipase_GDSL_2"/>
    <property type="match status" value="1"/>
</dbReference>
<dbReference type="EMBL" id="LKHV01000009">
    <property type="protein sequence ID" value="KRG18052.1"/>
    <property type="molecule type" value="Genomic_DNA"/>
</dbReference>
<comment type="caution">
    <text evidence="3">The sequence shown here is derived from an EMBL/GenBank/DDBJ whole genome shotgun (WGS) entry which is preliminary data.</text>
</comment>
<evidence type="ECO:0000313" key="5">
    <source>
        <dbReference type="Proteomes" id="UP000051494"/>
    </source>
</evidence>
<name>A0A0Q9YMD4_9GAMM</name>
<dbReference type="InterPro" id="IPR013830">
    <property type="entry name" value="SGNH_hydro"/>
</dbReference>
<evidence type="ECO:0000256" key="1">
    <source>
        <dbReference type="SAM" id="Phobius"/>
    </source>
</evidence>
<keyword evidence="1" id="KW-0472">Membrane</keyword>
<keyword evidence="5" id="KW-1185">Reference proteome</keyword>
<keyword evidence="4" id="KW-0378">Hydrolase</keyword>
<feature type="domain" description="SGNH hydrolase-type esterase" evidence="2">
    <location>
        <begin position="129"/>
        <end position="325"/>
    </location>
</feature>
<organism evidence="3">
    <name type="scientific">Candidatus Berkiella cookevillensis</name>
    <dbReference type="NCBI Taxonomy" id="437022"/>
    <lineage>
        <taxon>Bacteria</taxon>
        <taxon>Pseudomonadati</taxon>
        <taxon>Pseudomonadota</taxon>
        <taxon>Gammaproteobacteria</taxon>
        <taxon>Candidatus Berkiellales</taxon>
        <taxon>Candidatus Berkiellaceae</taxon>
        <taxon>Candidatus Berkiella</taxon>
    </lineage>
</organism>
<dbReference type="SUPFAM" id="SSF52266">
    <property type="entry name" value="SGNH hydrolase"/>
    <property type="match status" value="1"/>
</dbReference>
<evidence type="ECO:0000313" key="3">
    <source>
        <dbReference type="EMBL" id="KRG18052.1"/>
    </source>
</evidence>
<evidence type="ECO:0000259" key="2">
    <source>
        <dbReference type="Pfam" id="PF13472"/>
    </source>
</evidence>
<dbReference type="InterPro" id="IPR036514">
    <property type="entry name" value="SGNH_hydro_sf"/>
</dbReference>
<dbReference type="CDD" id="cd00229">
    <property type="entry name" value="SGNH_hydrolase"/>
    <property type="match status" value="1"/>
</dbReference>